<evidence type="ECO:0000313" key="2">
    <source>
        <dbReference type="Proteomes" id="UP001153331"/>
    </source>
</evidence>
<dbReference type="Proteomes" id="UP001153331">
    <property type="component" value="Unassembled WGS sequence"/>
</dbReference>
<proteinExistence type="predicted"/>
<organism evidence="1 2">
    <name type="scientific">Boeremia exigua</name>
    <dbReference type="NCBI Taxonomy" id="749465"/>
    <lineage>
        <taxon>Eukaryota</taxon>
        <taxon>Fungi</taxon>
        <taxon>Dikarya</taxon>
        <taxon>Ascomycota</taxon>
        <taxon>Pezizomycotina</taxon>
        <taxon>Dothideomycetes</taxon>
        <taxon>Pleosporomycetidae</taxon>
        <taxon>Pleosporales</taxon>
        <taxon>Pleosporineae</taxon>
        <taxon>Didymellaceae</taxon>
        <taxon>Boeremia</taxon>
    </lineage>
</organism>
<name>A0ACC2IIX2_9PLEO</name>
<comment type="caution">
    <text evidence="1">The sequence shown here is derived from an EMBL/GenBank/DDBJ whole genome shotgun (WGS) entry which is preliminary data.</text>
</comment>
<keyword evidence="2" id="KW-1185">Reference proteome</keyword>
<protein>
    <submittedName>
        <fullName evidence="1">Uncharacterized protein</fullName>
    </submittedName>
</protein>
<sequence length="546" mass="59080">MGIDTIKEAIDGNEMGHVISGVGVVDDIPHGTQRGIKPRHGQMIAFGGAVGTGLFVSTGPVLAMGGPAFILICYLWMAAMMYLVITSLVEIAVLLPVQGVSVSYYGTRFVSKSLGFALGWLYIYSLGILVPYEITAGALVIGYWENPVPTAVWITILLVAMIVINLLPVSVYGESEFLFSFIKLVTMIGLLILTIVLFFGGGPKGDGVMGFRYWKNPGATTTWLVEGSAGYLVAFTGVMVYSGFPFTFTPELVIYASGEMKNPRKDLPVATRSYIVRLMFFYIGTAFAIGIICPHNAADLTNGGAGAKSSPFIVGIQQAGIHSLGSIINVVVLISAWSAGNAFLYMASRGLYSMAIADQAPAVFKRCNKQGTPYVAVCTIALFGPLAYMNVGTNSSTVFNWFLSMINTTGFISWVCVSIIYIRFRKAWAVQGRKPLPYKKNVQPWGAWVTGVFFAALTLLNGFNVFIKGHWSTATFITTYIGLPAFVVLYLGHRFTTGRNDPWTIPADEVDLQSADNLDATGAASPVVDEESLMRRGWGRFAAKLK</sequence>
<reference evidence="1" key="1">
    <citation type="submission" date="2022-11" db="EMBL/GenBank/DDBJ databases">
        <title>Genome Sequence of Boeremia exigua.</title>
        <authorList>
            <person name="Buettner E."/>
        </authorList>
    </citation>
    <scope>NUCLEOTIDE SEQUENCE</scope>
    <source>
        <strain evidence="1">CU02</strain>
    </source>
</reference>
<gene>
    <name evidence="1" type="ORF">OPT61_g3167</name>
</gene>
<accession>A0ACC2IIX2</accession>
<dbReference type="EMBL" id="JAPHNI010000157">
    <property type="protein sequence ID" value="KAJ8115118.1"/>
    <property type="molecule type" value="Genomic_DNA"/>
</dbReference>
<evidence type="ECO:0000313" key="1">
    <source>
        <dbReference type="EMBL" id="KAJ8115118.1"/>
    </source>
</evidence>